<name>A0A1B9H4K9_9TREE</name>
<dbReference type="AlphaFoldDB" id="A0A1B9H4K9"/>
<dbReference type="EMBL" id="KI669492">
    <property type="protein sequence ID" value="OCF38201.1"/>
    <property type="molecule type" value="Genomic_DNA"/>
</dbReference>
<organism evidence="3 4">
    <name type="scientific">Kwoniella heveanensis BCC8398</name>
    <dbReference type="NCBI Taxonomy" id="1296120"/>
    <lineage>
        <taxon>Eukaryota</taxon>
        <taxon>Fungi</taxon>
        <taxon>Dikarya</taxon>
        <taxon>Basidiomycota</taxon>
        <taxon>Agaricomycotina</taxon>
        <taxon>Tremellomycetes</taxon>
        <taxon>Tremellales</taxon>
        <taxon>Cryptococcaceae</taxon>
        <taxon>Kwoniella</taxon>
    </lineage>
</organism>
<keyword evidence="2" id="KW-0472">Membrane</keyword>
<feature type="compositionally biased region" description="Basic and acidic residues" evidence="1">
    <location>
        <begin position="645"/>
        <end position="655"/>
    </location>
</feature>
<sequence>MDITIDDASPLISYYSKSGGWVDDHTQGTSGYDPNVASYSMRTFHATMVDGDYVEFRFNGTAIAVYGAKRFNHGVYGVVVDGEAEEFFSGYSGPPTFQQELYKVDGLAADKEHVITVTNHPTMRNPTPSEISEGFLDIDHIVVTIPGDDQMYITTIEDDDPAVTYGSTNWNTVRDPNFYGGTTMAATEKGASMTVQFNGSSIQFFGGLNTDHGNYTVSIDGGSERTFDAVNWDRLYQVPKYLVSGLEDTQHTMKVTNVAHSGYPTFGFDYAVVRSSVPPSNGTVSSADESSQPDTSTASGGDKSVNVGAIAGGVIGGVVGLALVAVLAWYLFRPRRRKTSQFPPRRPSHQRSLSPPPMSFVGYPASSSPGSDFEPKFPRTRVTDAAPTESESRGETLPSITQRFRSVFGRSRTRRGNENAPGDARSPSPEGSVAYFYAPNPNAIPAALSPQAQDDGTILRPPPSDLPRSADSRGSVTSTYYPEDTPASQRTGMAVGPRPTSIPSFSSFDGSSGTDYSHIPLPPLPRLDTVDLPPRPSTSHTERSSVLLPSTAVQTPITSGRTFGQGAGTTSSTPARTDISNSPQSPPTTGSTAPTSTSGGPIPSDYKASLLNLPYPPSPATASTNTADTTTSPDISGSVSRPWRQRIEVPTREQRISASLVSPPPDYHQATQASLDGSQGSRGQA</sequence>
<feature type="compositionally biased region" description="Low complexity" evidence="1">
    <location>
        <begin position="587"/>
        <end position="604"/>
    </location>
</feature>
<gene>
    <name evidence="3" type="ORF">I316_00426</name>
</gene>
<dbReference type="OrthoDB" id="2564234at2759"/>
<evidence type="ECO:0000313" key="4">
    <source>
        <dbReference type="Proteomes" id="UP000092666"/>
    </source>
</evidence>
<evidence type="ECO:0000313" key="3">
    <source>
        <dbReference type="EMBL" id="OCF38201.1"/>
    </source>
</evidence>
<feature type="compositionally biased region" description="Low complexity" evidence="1">
    <location>
        <begin position="501"/>
        <end position="517"/>
    </location>
</feature>
<reference evidence="4" key="2">
    <citation type="submission" date="2013-12" db="EMBL/GenBank/DDBJ databases">
        <title>Evolution of pathogenesis and genome organization in the Tremellales.</title>
        <authorList>
            <person name="Cuomo C."/>
            <person name="Litvintseva A."/>
            <person name="Heitman J."/>
            <person name="Chen Y."/>
            <person name="Sun S."/>
            <person name="Springer D."/>
            <person name="Dromer F."/>
            <person name="Young S."/>
            <person name="Zeng Q."/>
            <person name="Chapman S."/>
            <person name="Gujja S."/>
            <person name="Saif S."/>
            <person name="Birren B."/>
        </authorList>
    </citation>
    <scope>NUCLEOTIDE SEQUENCE [LARGE SCALE GENOMIC DNA]</scope>
    <source>
        <strain evidence="4">BCC8398</strain>
    </source>
</reference>
<reference evidence="3 4" key="1">
    <citation type="submission" date="2013-07" db="EMBL/GenBank/DDBJ databases">
        <title>The Genome Sequence of Cryptococcus heveanensis BCC8398.</title>
        <authorList>
            <consortium name="The Broad Institute Genome Sequencing Platform"/>
            <person name="Cuomo C."/>
            <person name="Litvintseva A."/>
            <person name="Chen Y."/>
            <person name="Heitman J."/>
            <person name="Sun S."/>
            <person name="Springer D."/>
            <person name="Dromer F."/>
            <person name="Young S.K."/>
            <person name="Zeng Q."/>
            <person name="Gargeya S."/>
            <person name="Fitzgerald M."/>
            <person name="Abouelleil A."/>
            <person name="Alvarado L."/>
            <person name="Berlin A.M."/>
            <person name="Chapman S.B."/>
            <person name="Dewar J."/>
            <person name="Goldberg J."/>
            <person name="Griggs A."/>
            <person name="Gujja S."/>
            <person name="Hansen M."/>
            <person name="Howarth C."/>
            <person name="Imamovic A."/>
            <person name="Larimer J."/>
            <person name="McCowan C."/>
            <person name="Murphy C."/>
            <person name="Pearson M."/>
            <person name="Priest M."/>
            <person name="Roberts A."/>
            <person name="Saif S."/>
            <person name="Shea T."/>
            <person name="Sykes S."/>
            <person name="Wortman J."/>
            <person name="Nusbaum C."/>
            <person name="Birren B."/>
        </authorList>
    </citation>
    <scope>NUCLEOTIDE SEQUENCE [LARGE SCALE GENOMIC DNA]</scope>
    <source>
        <strain evidence="3 4">BCC8398</strain>
    </source>
</reference>
<keyword evidence="2" id="KW-1133">Transmembrane helix</keyword>
<proteinExistence type="predicted"/>
<feature type="compositionally biased region" description="Low complexity" evidence="1">
    <location>
        <begin position="620"/>
        <end position="633"/>
    </location>
</feature>
<dbReference type="Proteomes" id="UP000092666">
    <property type="component" value="Unassembled WGS sequence"/>
</dbReference>
<evidence type="ECO:0000256" key="2">
    <source>
        <dbReference type="SAM" id="Phobius"/>
    </source>
</evidence>
<feature type="compositionally biased region" description="Polar residues" evidence="1">
    <location>
        <begin position="472"/>
        <end position="491"/>
    </location>
</feature>
<feature type="transmembrane region" description="Helical" evidence="2">
    <location>
        <begin position="309"/>
        <end position="332"/>
    </location>
</feature>
<feature type="compositionally biased region" description="Polar residues" evidence="1">
    <location>
        <begin position="279"/>
        <end position="299"/>
    </location>
</feature>
<dbReference type="STRING" id="1296120.A0A1B9H4K9"/>
<feature type="region of interest" description="Disordered" evidence="1">
    <location>
        <begin position="279"/>
        <end position="304"/>
    </location>
</feature>
<keyword evidence="2" id="KW-0812">Transmembrane</keyword>
<keyword evidence="4" id="KW-1185">Reference proteome</keyword>
<feature type="compositionally biased region" description="Polar residues" evidence="1">
    <location>
        <begin position="547"/>
        <end position="581"/>
    </location>
</feature>
<feature type="region of interest" description="Disordered" evidence="1">
    <location>
        <begin position="338"/>
        <end position="685"/>
    </location>
</feature>
<evidence type="ECO:0000256" key="1">
    <source>
        <dbReference type="SAM" id="MobiDB-lite"/>
    </source>
</evidence>
<dbReference type="Gene3D" id="2.60.120.260">
    <property type="entry name" value="Galactose-binding domain-like"/>
    <property type="match status" value="2"/>
</dbReference>
<protein>
    <recommendedName>
        <fullName evidence="5">Transmembrane protein</fullName>
    </recommendedName>
</protein>
<evidence type="ECO:0008006" key="5">
    <source>
        <dbReference type="Google" id="ProtNLM"/>
    </source>
</evidence>
<accession>A0A1B9H4K9</accession>
<feature type="compositionally biased region" description="Polar residues" evidence="1">
    <location>
        <begin position="669"/>
        <end position="685"/>
    </location>
</feature>